<dbReference type="EMBL" id="LLZH01000276">
    <property type="protein sequence ID" value="KUL29704.1"/>
    <property type="molecule type" value="Genomic_DNA"/>
</dbReference>
<dbReference type="Pfam" id="PF13416">
    <property type="entry name" value="SBP_bac_8"/>
    <property type="match status" value="1"/>
</dbReference>
<accession>A0A101JMV7</accession>
<dbReference type="InterPro" id="IPR006059">
    <property type="entry name" value="SBP"/>
</dbReference>
<dbReference type="RefSeq" id="WP_083971770.1">
    <property type="nucleotide sequence ID" value="NZ_LLZH01000276.1"/>
</dbReference>
<dbReference type="AlphaFoldDB" id="A0A101JMV7"/>
<sequence>MNHVDSGAGLGRRQMLQLAGLAGLTAALPACGRGFGGTGGGDDGKVEINMVWWGDAQRAEFTQKSLDLFQSANPGIRVRTEYQDSSPYKDKLAARFAAGDPPDLLAMRFDSLREYTDRGTLLDLGAHADRLDLSGLTPQAKALGQVGPASYGVPSGLNTIGFVIDKSLTDKYGVALPDGDTWSWEQYADFATQVTKASAGTVYGSNFEPWTVANLLVFARQRGEDFFTRDGRLGATAATVTAWYQFTVDLRARGGLPPAGFIDQNNGTSPAQSYLAKKAIASQIIPTNNLYGFNQACGGNLALLRIPGESQARQRGQSVDTPALWSIAARSKHPEQTLTLLNFLINDAAAAQAAGATRGVPPNRALAVQTAPSLDPDSRRSAEFLTKLQDEKLPPSYPYPVGASKLTNILKVISTEVEFGRMTPAEAGQRFLTEARKAITT</sequence>
<dbReference type="InterPro" id="IPR006311">
    <property type="entry name" value="TAT_signal"/>
</dbReference>
<dbReference type="Gene3D" id="3.40.190.10">
    <property type="entry name" value="Periplasmic binding protein-like II"/>
    <property type="match status" value="2"/>
</dbReference>
<dbReference type="InterPro" id="IPR050490">
    <property type="entry name" value="Bact_solute-bd_prot1"/>
</dbReference>
<dbReference type="Proteomes" id="UP000053244">
    <property type="component" value="Unassembled WGS sequence"/>
</dbReference>
<dbReference type="OrthoDB" id="7918484at2"/>
<comment type="caution">
    <text evidence="1">The sequence shown here is derived from an EMBL/GenBank/DDBJ whole genome shotgun (WGS) entry which is preliminary data.</text>
</comment>
<dbReference type="PANTHER" id="PTHR43649:SF30">
    <property type="entry name" value="ABC TRANSPORTER SUBSTRATE-BINDING PROTEIN"/>
    <property type="match status" value="1"/>
</dbReference>
<dbReference type="PROSITE" id="PS51318">
    <property type="entry name" value="TAT"/>
    <property type="match status" value="1"/>
</dbReference>
<keyword evidence="2" id="KW-1185">Reference proteome</keyword>
<dbReference type="PANTHER" id="PTHR43649">
    <property type="entry name" value="ARABINOSE-BINDING PROTEIN-RELATED"/>
    <property type="match status" value="1"/>
</dbReference>
<proteinExistence type="predicted"/>
<dbReference type="SUPFAM" id="SSF53850">
    <property type="entry name" value="Periplasmic binding protein-like II"/>
    <property type="match status" value="1"/>
</dbReference>
<evidence type="ECO:0000313" key="1">
    <source>
        <dbReference type="EMBL" id="KUL29704.1"/>
    </source>
</evidence>
<evidence type="ECO:0000313" key="2">
    <source>
        <dbReference type="Proteomes" id="UP000053244"/>
    </source>
</evidence>
<gene>
    <name evidence="1" type="ORF">ADL15_26725</name>
</gene>
<organism evidence="1 2">
    <name type="scientific">Actinoplanes awajinensis subsp. mycoplanecinus</name>
    <dbReference type="NCBI Taxonomy" id="135947"/>
    <lineage>
        <taxon>Bacteria</taxon>
        <taxon>Bacillati</taxon>
        <taxon>Actinomycetota</taxon>
        <taxon>Actinomycetes</taxon>
        <taxon>Micromonosporales</taxon>
        <taxon>Micromonosporaceae</taxon>
        <taxon>Actinoplanes</taxon>
    </lineage>
</organism>
<name>A0A101JMV7_9ACTN</name>
<reference evidence="1 2" key="1">
    <citation type="submission" date="2015-10" db="EMBL/GenBank/DDBJ databases">
        <authorList>
            <person name="Gilbert D.G."/>
        </authorList>
    </citation>
    <scope>NUCLEOTIDE SEQUENCE [LARGE SCALE GENOMIC DNA]</scope>
    <source>
        <strain evidence="1 2">NRRL B-16712</strain>
    </source>
</reference>
<protein>
    <recommendedName>
        <fullName evidence="3">ABC transporter substrate-binding protein</fullName>
    </recommendedName>
</protein>
<evidence type="ECO:0008006" key="3">
    <source>
        <dbReference type="Google" id="ProtNLM"/>
    </source>
</evidence>